<organism evidence="9 10">
    <name type="scientific">Rubroshorea leprosula</name>
    <dbReference type="NCBI Taxonomy" id="152421"/>
    <lineage>
        <taxon>Eukaryota</taxon>
        <taxon>Viridiplantae</taxon>
        <taxon>Streptophyta</taxon>
        <taxon>Embryophyta</taxon>
        <taxon>Tracheophyta</taxon>
        <taxon>Spermatophyta</taxon>
        <taxon>Magnoliopsida</taxon>
        <taxon>eudicotyledons</taxon>
        <taxon>Gunneridae</taxon>
        <taxon>Pentapetalae</taxon>
        <taxon>rosids</taxon>
        <taxon>malvids</taxon>
        <taxon>Malvales</taxon>
        <taxon>Dipterocarpaceae</taxon>
        <taxon>Rubroshorea</taxon>
    </lineage>
</organism>
<dbReference type="GO" id="GO:0008234">
    <property type="term" value="F:cysteine-type peptidase activity"/>
    <property type="evidence" value="ECO:0007669"/>
    <property type="project" value="UniProtKB-KW"/>
</dbReference>
<feature type="region of interest" description="Disordered" evidence="7">
    <location>
        <begin position="589"/>
        <end position="626"/>
    </location>
</feature>
<dbReference type="AlphaFoldDB" id="A0AAV5I9V6"/>
<dbReference type="Pfam" id="PF25352">
    <property type="entry name" value="PH_ULP"/>
    <property type="match status" value="1"/>
</dbReference>
<sequence length="671" mass="76536">MRREIYCTKAQLSFSDNAFKVEGLAMNGTDGTFSFEWAIDDIVSIQSEWCGRVKTACICLVLRSKDSKTAGNANETSGIENLRFSVYDPCWSKRQAAIQSLNVRYKDIWKIIFEIDRENEENALREQNSDVFSKHYFPNLHKSFEEVFYPEGDPDAVLIRKRDIELLLPETFINDTIIDFYIKYLKNKIQTEEQHRFHFFNSFFFRKLADLDKYRPSACETSAAFQRVRKWTRKVDMFKKDYIFIPVNYSLHWSLIVICHPGEVANLNDDDLNDLPKVPCILHLDSIKGSHKGLNNLFQSYLCEEWKERHSGVADDISSKFFQLQFVPLELPQQENSFDCGLFLLHYVEHFIQDVPANFSPFKITKFSKFLTRNWFPPVEASLKRSHIQRLIYEVLKDQSYKTSSAGSINEYPLFHSPHRSEKETGHKVLGEMHSSEQTSQDHSSSCNSQEGIKISRSGVSLQTSNQHIENSVAFEEFLKVGNDGQSFSDRNNQQVGTLPSRNAMSPIEEIEGTGEKIAVDASSDVDGQQVYGLQTSLPRARYTRRHFQALEPSWNQQDLLHVEDSCSGTSCSGTSSSDFQVISEMGPEFEGSSHLGRTDKPDSSSTSSEYLADCVVEDSEDDASDRHNYCESKRLLSSFSGDIPSSSNQEAELKRNAIGHSAAEVVQVDE</sequence>
<dbReference type="Gene3D" id="1.10.418.20">
    <property type="match status" value="1"/>
</dbReference>
<proteinExistence type="inferred from homology"/>
<feature type="compositionally biased region" description="Polar residues" evidence="7">
    <location>
        <begin position="638"/>
        <end position="651"/>
    </location>
</feature>
<feature type="compositionally biased region" description="Low complexity" evidence="7">
    <location>
        <begin position="436"/>
        <end position="446"/>
    </location>
</feature>
<keyword evidence="5" id="KW-0788">Thiol protease</keyword>
<evidence type="ECO:0000256" key="3">
    <source>
        <dbReference type="ARBA" id="ARBA00022786"/>
    </source>
</evidence>
<dbReference type="Gene3D" id="3.30.310.130">
    <property type="entry name" value="Ubiquitin-related"/>
    <property type="match status" value="1"/>
</dbReference>
<evidence type="ECO:0000256" key="6">
    <source>
        <dbReference type="ARBA" id="ARBA00057729"/>
    </source>
</evidence>
<dbReference type="InterPro" id="IPR057375">
    <property type="entry name" value="ULP2A/B_PH"/>
</dbReference>
<comment type="caution">
    <text evidence="9">The sequence shown here is derived from an EMBL/GenBank/DDBJ whole genome shotgun (WGS) entry which is preliminary data.</text>
</comment>
<evidence type="ECO:0000256" key="2">
    <source>
        <dbReference type="ARBA" id="ARBA00022670"/>
    </source>
</evidence>
<reference evidence="9 10" key="1">
    <citation type="journal article" date="2021" name="Commun. Biol.">
        <title>The genome of Shorea leprosula (Dipterocarpaceae) highlights the ecological relevance of drought in aseasonal tropical rainforests.</title>
        <authorList>
            <person name="Ng K.K.S."/>
            <person name="Kobayashi M.J."/>
            <person name="Fawcett J.A."/>
            <person name="Hatakeyama M."/>
            <person name="Paape T."/>
            <person name="Ng C.H."/>
            <person name="Ang C.C."/>
            <person name="Tnah L.H."/>
            <person name="Lee C.T."/>
            <person name="Nishiyama T."/>
            <person name="Sese J."/>
            <person name="O'Brien M.J."/>
            <person name="Copetti D."/>
            <person name="Mohd Noor M.I."/>
            <person name="Ong R.C."/>
            <person name="Putra M."/>
            <person name="Sireger I.Z."/>
            <person name="Indrioko S."/>
            <person name="Kosugi Y."/>
            <person name="Izuno A."/>
            <person name="Isagi Y."/>
            <person name="Lee S.L."/>
            <person name="Shimizu K.K."/>
        </authorList>
    </citation>
    <scope>NUCLEOTIDE SEQUENCE [LARGE SCALE GENOMIC DNA]</scope>
    <source>
        <strain evidence="9">214</strain>
    </source>
</reference>
<dbReference type="FunFam" id="3.30.310.130:FF:000006">
    <property type="entry name" value="Probable ubiquitin-like-specific protease 2B"/>
    <property type="match status" value="1"/>
</dbReference>
<keyword evidence="2" id="KW-0645">Protease</keyword>
<name>A0AAV5I9V6_9ROSI</name>
<evidence type="ECO:0000313" key="9">
    <source>
        <dbReference type="EMBL" id="GKU97923.1"/>
    </source>
</evidence>
<keyword evidence="3" id="KW-0833">Ubl conjugation pathway</keyword>
<dbReference type="GO" id="GO:0006508">
    <property type="term" value="P:proteolysis"/>
    <property type="evidence" value="ECO:0007669"/>
    <property type="project" value="UniProtKB-KW"/>
</dbReference>
<feature type="region of interest" description="Disordered" evidence="7">
    <location>
        <begin position="433"/>
        <end position="452"/>
    </location>
</feature>
<dbReference type="PANTHER" id="PTHR47764">
    <property type="entry name" value="UBIQUITIN-LIKE-SPECIFIC PROTEASE 2B-RELATED"/>
    <property type="match status" value="1"/>
</dbReference>
<accession>A0AAV5I9V6</accession>
<keyword evidence="10" id="KW-1185">Reference proteome</keyword>
<evidence type="ECO:0000256" key="7">
    <source>
        <dbReference type="SAM" id="MobiDB-lite"/>
    </source>
</evidence>
<protein>
    <recommendedName>
        <fullName evidence="8">Ubiquitin-like protease family profile domain-containing protein</fullName>
    </recommendedName>
</protein>
<dbReference type="PANTHER" id="PTHR47764:SF2">
    <property type="entry name" value="UBIQUITIN-LIKE PROTEASE FAMILY PROFILE DOMAIN-CONTAINING PROTEIN"/>
    <property type="match status" value="1"/>
</dbReference>
<dbReference type="SUPFAM" id="SSF54001">
    <property type="entry name" value="Cysteine proteinases"/>
    <property type="match status" value="1"/>
</dbReference>
<dbReference type="PROSITE" id="PS50600">
    <property type="entry name" value="ULP_PROTEASE"/>
    <property type="match status" value="1"/>
</dbReference>
<dbReference type="EMBL" id="BPVZ01000012">
    <property type="protein sequence ID" value="GKU97923.1"/>
    <property type="molecule type" value="Genomic_DNA"/>
</dbReference>
<evidence type="ECO:0000256" key="5">
    <source>
        <dbReference type="ARBA" id="ARBA00022807"/>
    </source>
</evidence>
<keyword evidence="4" id="KW-0378">Hydrolase</keyword>
<comment type="function">
    <text evidence="6">Protease that catalyzes two essential functions in the SUMO pathway: processing of full-length SUMOs to their mature forms and deconjugation of SUMO from targeted proteins.</text>
</comment>
<dbReference type="InterPro" id="IPR038765">
    <property type="entry name" value="Papain-like_cys_pep_sf"/>
</dbReference>
<dbReference type="Pfam" id="PF02902">
    <property type="entry name" value="Peptidase_C48"/>
    <property type="match status" value="1"/>
</dbReference>
<evidence type="ECO:0000256" key="4">
    <source>
        <dbReference type="ARBA" id="ARBA00022801"/>
    </source>
</evidence>
<gene>
    <name evidence="9" type="ORF">SLEP1_g10996</name>
</gene>
<dbReference type="Proteomes" id="UP001054252">
    <property type="component" value="Unassembled WGS sequence"/>
</dbReference>
<evidence type="ECO:0000256" key="1">
    <source>
        <dbReference type="ARBA" id="ARBA00005234"/>
    </source>
</evidence>
<evidence type="ECO:0000313" key="10">
    <source>
        <dbReference type="Proteomes" id="UP001054252"/>
    </source>
</evidence>
<evidence type="ECO:0000259" key="8">
    <source>
        <dbReference type="PROSITE" id="PS50600"/>
    </source>
</evidence>
<dbReference type="InterPro" id="IPR003653">
    <property type="entry name" value="Peptidase_C48_C"/>
</dbReference>
<feature type="region of interest" description="Disordered" evidence="7">
    <location>
        <begin position="638"/>
        <end position="671"/>
    </location>
</feature>
<feature type="domain" description="Ubiquitin-like protease family profile" evidence="8">
    <location>
        <begin position="157"/>
        <end position="351"/>
    </location>
</feature>
<comment type="similarity">
    <text evidence="1">Belongs to the peptidase C48 family.</text>
</comment>